<evidence type="ECO:0000313" key="1">
    <source>
        <dbReference type="EMBL" id="EKX74011.1"/>
    </source>
</evidence>
<dbReference type="VEuPathDB" id="PiroplasmaDB:BEWA_040490"/>
<proteinExistence type="predicted"/>
<name>L1LF80_THEEQ</name>
<comment type="caution">
    <text evidence="1">The sequence shown here is derived from an EMBL/GenBank/DDBJ whole genome shotgun (WGS) entry which is preliminary data.</text>
</comment>
<evidence type="ECO:0000313" key="2">
    <source>
        <dbReference type="Proteomes" id="UP000031512"/>
    </source>
</evidence>
<dbReference type="Proteomes" id="UP000031512">
    <property type="component" value="Unassembled WGS sequence"/>
</dbReference>
<keyword evidence="2" id="KW-1185">Reference proteome</keyword>
<organism evidence="1 2">
    <name type="scientific">Theileria equi strain WA</name>
    <dbReference type="NCBI Taxonomy" id="1537102"/>
    <lineage>
        <taxon>Eukaryota</taxon>
        <taxon>Sar</taxon>
        <taxon>Alveolata</taxon>
        <taxon>Apicomplexa</taxon>
        <taxon>Aconoidasida</taxon>
        <taxon>Piroplasmida</taxon>
        <taxon>Theileriidae</taxon>
        <taxon>Theileria</taxon>
    </lineage>
</organism>
<dbReference type="AlphaFoldDB" id="L1LF80"/>
<protein>
    <submittedName>
        <fullName evidence="1">Uncharacterized protein</fullName>
    </submittedName>
</protein>
<gene>
    <name evidence="1" type="ORF">BEWA_040490</name>
</gene>
<accession>L1LF80</accession>
<dbReference type="KEGG" id="beq:BEWA_040490"/>
<reference evidence="1 2" key="1">
    <citation type="journal article" date="2012" name="BMC Genomics">
        <title>Comparative genomic analysis and phylogenetic position of Theileria equi.</title>
        <authorList>
            <person name="Kappmeyer L.S."/>
            <person name="Thiagarajan M."/>
            <person name="Herndon D.R."/>
            <person name="Ramsay J.D."/>
            <person name="Caler E."/>
            <person name="Djikeng A."/>
            <person name="Gillespie J.J."/>
            <person name="Lau A.O."/>
            <person name="Roalson E.H."/>
            <person name="Silva J.C."/>
            <person name="Silva M.G."/>
            <person name="Suarez C.E."/>
            <person name="Ueti M.W."/>
            <person name="Nene V.M."/>
            <person name="Mealey R.H."/>
            <person name="Knowles D.P."/>
            <person name="Brayton K.A."/>
        </authorList>
    </citation>
    <scope>NUCLEOTIDE SEQUENCE [LARGE SCALE GENOMIC DNA]</scope>
    <source>
        <strain evidence="1 2">WA</strain>
    </source>
</reference>
<sequence length="132" mass="15307">MNTRIHVAKDGYRILSVWDGQSLLWSSSNGHSCDHVAVVRFKEKNGYSRYDMVRLVAVYTCDGKGAKTPFYYEKKDEKWKAVEEEKFYKGFHHEVSKNSLLETLVLNIRGRINHLNSSLVLQTSHSLSMHQM</sequence>
<dbReference type="RefSeq" id="XP_004833463.1">
    <property type="nucleotide sequence ID" value="XM_004833406.1"/>
</dbReference>
<dbReference type="EMBL" id="ACOU01000002">
    <property type="protein sequence ID" value="EKX74011.1"/>
    <property type="molecule type" value="Genomic_DNA"/>
</dbReference>
<dbReference type="GeneID" id="15807459"/>